<dbReference type="Pfam" id="PF13458">
    <property type="entry name" value="Peripla_BP_6"/>
    <property type="match status" value="1"/>
</dbReference>
<accession>A0ABU0FND7</accession>
<evidence type="ECO:0000256" key="2">
    <source>
        <dbReference type="ARBA" id="ARBA00022729"/>
    </source>
</evidence>
<evidence type="ECO:0000256" key="3">
    <source>
        <dbReference type="ARBA" id="ARBA00022970"/>
    </source>
</evidence>
<name>A0ABU0FND7_9HYPH</name>
<dbReference type="InterPro" id="IPR006311">
    <property type="entry name" value="TAT_signal"/>
</dbReference>
<reference evidence="5 6" key="1">
    <citation type="submission" date="2023-07" db="EMBL/GenBank/DDBJ databases">
        <title>Genomic Encyclopedia of Type Strains, Phase IV (KMG-IV): sequencing the most valuable type-strain genomes for metagenomic binning, comparative biology and taxonomic classification.</title>
        <authorList>
            <person name="Goeker M."/>
        </authorList>
    </citation>
    <scope>NUCLEOTIDE SEQUENCE [LARGE SCALE GENOMIC DNA]</scope>
    <source>
        <strain evidence="5 6">DSM 5896</strain>
    </source>
</reference>
<feature type="domain" description="Leucine-binding protein" evidence="4">
    <location>
        <begin position="49"/>
        <end position="395"/>
    </location>
</feature>
<dbReference type="SUPFAM" id="SSF53822">
    <property type="entry name" value="Periplasmic binding protein-like I"/>
    <property type="match status" value="1"/>
</dbReference>
<dbReference type="InterPro" id="IPR051010">
    <property type="entry name" value="BCAA_transport"/>
</dbReference>
<sequence length="444" mass="48758">MNNPDQAAADQAAADRGGVTRRMAFKVAAGAAVAGIAAPAIAQGMKDKILIGVPSSLSTPYGVADDTDHLNGTKLAIEEINAAGGVLGRELDIFVPDVDKLSPESCRQAIAACIDKKVLAISNSFLFAPIPALDESAKYKCPYLQGNTQRQATEAYKANPDKYSHVLQTDPSEVNYGWTYPVWLKKMEETGVWKPKNKRVHIVSEQVGYNQTILRAAKEALAKHGFEPPILTDIQYPVNDWSPVIQKLKEADAGAIMINHWVASEFAAFCKQFVADPVPGALVYLQYGPSQPEFLELGGSATEGFCWSTVLGVYGDQRGQDFRKKYTARYPEFAGNMGLVYTGNGYDIVQYLKLAWEATKAPEDFAANVKWIRNNPYRGVCGLMNMNNAYQEAVHYPDNGFGNQATELEKGMSQLFVQVQDGHHKIIWPNEIAESTLKAAPWWA</sequence>
<dbReference type="PANTHER" id="PTHR30483:SF6">
    <property type="entry name" value="PERIPLASMIC BINDING PROTEIN OF ABC TRANSPORTER FOR NATURAL AMINO ACIDS"/>
    <property type="match status" value="1"/>
</dbReference>
<keyword evidence="3" id="KW-0029">Amino-acid transport</keyword>
<evidence type="ECO:0000259" key="4">
    <source>
        <dbReference type="Pfam" id="PF13458"/>
    </source>
</evidence>
<organism evidence="5 6">
    <name type="scientific">Labrys monachus</name>
    <dbReference type="NCBI Taxonomy" id="217067"/>
    <lineage>
        <taxon>Bacteria</taxon>
        <taxon>Pseudomonadati</taxon>
        <taxon>Pseudomonadota</taxon>
        <taxon>Alphaproteobacteria</taxon>
        <taxon>Hyphomicrobiales</taxon>
        <taxon>Xanthobacteraceae</taxon>
        <taxon>Labrys</taxon>
    </lineage>
</organism>
<evidence type="ECO:0000256" key="1">
    <source>
        <dbReference type="ARBA" id="ARBA00010062"/>
    </source>
</evidence>
<keyword evidence="2" id="KW-0732">Signal</keyword>
<evidence type="ECO:0000313" key="6">
    <source>
        <dbReference type="Proteomes" id="UP001237448"/>
    </source>
</evidence>
<gene>
    <name evidence="5" type="ORF">J3R73_005920</name>
</gene>
<dbReference type="InterPro" id="IPR028081">
    <property type="entry name" value="Leu-bd"/>
</dbReference>
<dbReference type="InterPro" id="IPR028082">
    <property type="entry name" value="Peripla_BP_I"/>
</dbReference>
<keyword evidence="3" id="KW-0813">Transport</keyword>
<dbReference type="PANTHER" id="PTHR30483">
    <property type="entry name" value="LEUCINE-SPECIFIC-BINDING PROTEIN"/>
    <property type="match status" value="1"/>
</dbReference>
<evidence type="ECO:0000313" key="5">
    <source>
        <dbReference type="EMBL" id="MDQ0396128.1"/>
    </source>
</evidence>
<dbReference type="EMBL" id="JAUSVK010000001">
    <property type="protein sequence ID" value="MDQ0396128.1"/>
    <property type="molecule type" value="Genomic_DNA"/>
</dbReference>
<dbReference type="Proteomes" id="UP001237448">
    <property type="component" value="Unassembled WGS sequence"/>
</dbReference>
<dbReference type="RefSeq" id="WP_307435924.1">
    <property type="nucleotide sequence ID" value="NZ_JAUSVK010000001.1"/>
</dbReference>
<keyword evidence="6" id="KW-1185">Reference proteome</keyword>
<proteinExistence type="inferred from homology"/>
<dbReference type="Gene3D" id="3.40.50.2300">
    <property type="match status" value="2"/>
</dbReference>
<comment type="caution">
    <text evidence="5">The sequence shown here is derived from an EMBL/GenBank/DDBJ whole genome shotgun (WGS) entry which is preliminary data.</text>
</comment>
<protein>
    <submittedName>
        <fullName evidence="5">Branched-chain amino acid transport system substrate-binding protein</fullName>
    </submittedName>
</protein>
<dbReference type="PROSITE" id="PS51318">
    <property type="entry name" value="TAT"/>
    <property type="match status" value="1"/>
</dbReference>
<comment type="similarity">
    <text evidence="1">Belongs to the leucine-binding protein family.</text>
</comment>